<dbReference type="EMBL" id="Z98604">
    <property type="protein sequence ID" value="CAB11334.1"/>
    <property type="molecule type" value="Genomic_DNA"/>
</dbReference>
<proteinExistence type="predicted"/>
<organism evidence="1">
    <name type="scientific">Mycobacterium leprae</name>
    <dbReference type="NCBI Taxonomy" id="1769"/>
    <lineage>
        <taxon>Bacteria</taxon>
        <taxon>Bacillati</taxon>
        <taxon>Actinomycetota</taxon>
        <taxon>Actinomycetes</taxon>
        <taxon>Mycobacteriales</taxon>
        <taxon>Mycobacteriaceae</taxon>
        <taxon>Mycobacterium</taxon>
    </lineage>
</organism>
<gene>
    <name evidence="1" type="primary">MLCB2052.36</name>
</gene>
<dbReference type="AlphaFoldDB" id="O32946"/>
<accession>O32946</accession>
<reference evidence="1" key="3">
    <citation type="submission" date="1997-08" db="EMBL/GenBank/DDBJ databases">
        <authorList>
            <person name="Parkhill J."/>
            <person name="Barrell B.G."/>
            <person name="Rajandream M.A."/>
        </authorList>
    </citation>
    <scope>NUCLEOTIDE SEQUENCE</scope>
</reference>
<reference evidence="1" key="2">
    <citation type="submission" date="1997-08" db="EMBL/GenBank/DDBJ databases">
        <authorList>
            <person name="Devlin K."/>
            <person name="Churcher C.M."/>
        </authorList>
    </citation>
    <scope>NUCLEOTIDE SEQUENCE</scope>
</reference>
<name>O32946_MYCLR</name>
<evidence type="ECO:0000313" key="1">
    <source>
        <dbReference type="EMBL" id="CAB11334.1"/>
    </source>
</evidence>
<reference evidence="1" key="1">
    <citation type="journal article" date="1993" name="Mol. Microbiol.">
        <title>Use of an ordered cosmid library to deduce the genomic organization of Mycobacterium leprae.</title>
        <authorList>
            <person name="Eiglmeier K."/>
            <person name="Honore N."/>
            <person name="Woods S.A."/>
            <person name="Caudron B."/>
            <person name="Cole S.T."/>
        </authorList>
    </citation>
    <scope>NUCLEOTIDE SEQUENCE</scope>
</reference>
<sequence length="214" mass="23858">MSTLSMSVTPYLCDAATTAGWVRNSSPILWPLVNRRVRLHPGYIVNDATGSSDNENSTLNQDFACAVRIAVVANDDRESIRYRAGVVESRDLYNLFGSSSSIKAKTTWPSTPWLSRRIVTAYRNSCSRGGNVGENIRVRVPVIPHPGKTYQFLVTRHVYELLIAYPSRQRSVSENTSTKSNCAPLPSKTRCYKGLHHRDSALLTPTQMSYLSFA</sequence>
<protein>
    <submittedName>
        <fullName evidence="1">Uncharacterized protein</fullName>
    </submittedName>
</protein>